<evidence type="ECO:0000313" key="3">
    <source>
        <dbReference type="Proteomes" id="UP000008827"/>
    </source>
</evidence>
<name>A0A0R0KDU4_SOYBN</name>
<keyword evidence="3" id="KW-1185">Reference proteome</keyword>
<dbReference type="Proteomes" id="UP000008827">
    <property type="component" value="Chromosome 4"/>
</dbReference>
<dbReference type="EMBL" id="CM000837">
    <property type="protein sequence ID" value="KRH62405.1"/>
    <property type="molecule type" value="Genomic_DNA"/>
</dbReference>
<protein>
    <recommendedName>
        <fullName evidence="4">Reverse transcriptase zinc-binding domain-containing protein</fullName>
    </recommendedName>
</protein>
<sequence length="151" mass="18092">MLHRRLWLQWEIPIVQQLEEASEGWEPKVGGKDGWVWKNNAAKTFIVKEFKGLLWRVGHNRIQTKYNLRRMNLLQDGTSLNCVFCNLGMEFAKCYVWLGKIRVLHHMNHIIFNEVSLEAREVLDSIKYQAWSRCKAYVKEFKLSLYIWCIY</sequence>
<accession>A0A0R0KDU4</accession>
<reference evidence="1" key="3">
    <citation type="submission" date="2018-07" db="EMBL/GenBank/DDBJ databases">
        <title>WGS assembly of Glycine max.</title>
        <authorList>
            <person name="Schmutz J."/>
            <person name="Cannon S."/>
            <person name="Schlueter J."/>
            <person name="Ma J."/>
            <person name="Mitros T."/>
            <person name="Nelson W."/>
            <person name="Hyten D."/>
            <person name="Song Q."/>
            <person name="Thelen J."/>
            <person name="Cheng J."/>
            <person name="Xu D."/>
            <person name="Hellsten U."/>
            <person name="May G."/>
            <person name="Yu Y."/>
            <person name="Sakurai T."/>
            <person name="Umezawa T."/>
            <person name="Bhattacharyya M."/>
            <person name="Sandhu D."/>
            <person name="Valliyodan B."/>
            <person name="Lindquist E."/>
            <person name="Peto M."/>
            <person name="Grant D."/>
            <person name="Shu S."/>
            <person name="Goodstein D."/>
            <person name="Barry K."/>
            <person name="Futrell-Griggs M."/>
            <person name="Abernathy B."/>
            <person name="Du J."/>
            <person name="Tian Z."/>
            <person name="Zhu L."/>
            <person name="Gill N."/>
            <person name="Joshi T."/>
            <person name="Libault M."/>
            <person name="Sethuraman A."/>
            <person name="Zhang X."/>
            <person name="Shinozaki K."/>
            <person name="Nguyen H."/>
            <person name="Wing R."/>
            <person name="Cregan P."/>
            <person name="Specht J."/>
            <person name="Grimwood J."/>
            <person name="Rokhsar D."/>
            <person name="Stacey G."/>
            <person name="Shoemaker R."/>
            <person name="Jackson S."/>
        </authorList>
    </citation>
    <scope>NUCLEOTIDE SEQUENCE</scope>
    <source>
        <tissue evidence="1">Callus</tissue>
    </source>
</reference>
<gene>
    <name evidence="1" type="ORF">GLYMA_04G106100</name>
</gene>
<reference evidence="2" key="2">
    <citation type="submission" date="2018-02" db="UniProtKB">
        <authorList>
            <consortium name="EnsemblPlants"/>
        </authorList>
    </citation>
    <scope>IDENTIFICATION</scope>
    <source>
        <strain evidence="2">Williams 82</strain>
    </source>
</reference>
<evidence type="ECO:0000313" key="1">
    <source>
        <dbReference type="EMBL" id="KRH62405.1"/>
    </source>
</evidence>
<organism evidence="1">
    <name type="scientific">Glycine max</name>
    <name type="common">Soybean</name>
    <name type="synonym">Glycine hispida</name>
    <dbReference type="NCBI Taxonomy" id="3847"/>
    <lineage>
        <taxon>Eukaryota</taxon>
        <taxon>Viridiplantae</taxon>
        <taxon>Streptophyta</taxon>
        <taxon>Embryophyta</taxon>
        <taxon>Tracheophyta</taxon>
        <taxon>Spermatophyta</taxon>
        <taxon>Magnoliopsida</taxon>
        <taxon>eudicotyledons</taxon>
        <taxon>Gunneridae</taxon>
        <taxon>Pentapetalae</taxon>
        <taxon>rosids</taxon>
        <taxon>fabids</taxon>
        <taxon>Fabales</taxon>
        <taxon>Fabaceae</taxon>
        <taxon>Papilionoideae</taxon>
        <taxon>50 kb inversion clade</taxon>
        <taxon>NPAAA clade</taxon>
        <taxon>indigoferoid/millettioid clade</taxon>
        <taxon>Phaseoleae</taxon>
        <taxon>Glycine</taxon>
        <taxon>Glycine subgen. Soja</taxon>
    </lineage>
</organism>
<dbReference type="AlphaFoldDB" id="A0A0R0KDU4"/>
<dbReference type="InParanoid" id="A0A0R0KDU4"/>
<proteinExistence type="predicted"/>
<dbReference type="Gramene" id="KRH62405">
    <property type="protein sequence ID" value="KRH62405"/>
    <property type="gene ID" value="GLYMA_04G106100"/>
</dbReference>
<evidence type="ECO:0008006" key="4">
    <source>
        <dbReference type="Google" id="ProtNLM"/>
    </source>
</evidence>
<reference evidence="1 2" key="1">
    <citation type="journal article" date="2010" name="Nature">
        <title>Genome sequence of the palaeopolyploid soybean.</title>
        <authorList>
            <person name="Schmutz J."/>
            <person name="Cannon S.B."/>
            <person name="Schlueter J."/>
            <person name="Ma J."/>
            <person name="Mitros T."/>
            <person name="Nelson W."/>
            <person name="Hyten D.L."/>
            <person name="Song Q."/>
            <person name="Thelen J.J."/>
            <person name="Cheng J."/>
            <person name="Xu D."/>
            <person name="Hellsten U."/>
            <person name="May G.D."/>
            <person name="Yu Y."/>
            <person name="Sakurai T."/>
            <person name="Umezawa T."/>
            <person name="Bhattacharyya M.K."/>
            <person name="Sandhu D."/>
            <person name="Valliyodan B."/>
            <person name="Lindquist E."/>
            <person name="Peto M."/>
            <person name="Grant D."/>
            <person name="Shu S."/>
            <person name="Goodstein D."/>
            <person name="Barry K."/>
            <person name="Futrell-Griggs M."/>
            <person name="Abernathy B."/>
            <person name="Du J."/>
            <person name="Tian Z."/>
            <person name="Zhu L."/>
            <person name="Gill N."/>
            <person name="Joshi T."/>
            <person name="Libault M."/>
            <person name="Sethuraman A."/>
            <person name="Zhang X.-C."/>
            <person name="Shinozaki K."/>
            <person name="Nguyen H.T."/>
            <person name="Wing R.A."/>
            <person name="Cregan P."/>
            <person name="Specht J."/>
            <person name="Grimwood J."/>
            <person name="Rokhsar D."/>
            <person name="Stacey G."/>
            <person name="Shoemaker R.C."/>
            <person name="Jackson S.A."/>
        </authorList>
    </citation>
    <scope>NUCLEOTIDE SEQUENCE [LARGE SCALE GENOMIC DNA]</scope>
    <source>
        <strain evidence="2">cv. Williams 82</strain>
        <tissue evidence="1">Callus</tissue>
    </source>
</reference>
<dbReference type="EnsemblPlants" id="KRH62405">
    <property type="protein sequence ID" value="KRH62405"/>
    <property type="gene ID" value="GLYMA_04G106100"/>
</dbReference>
<evidence type="ECO:0000313" key="2">
    <source>
        <dbReference type="EnsemblPlants" id="KRH62405"/>
    </source>
</evidence>